<dbReference type="EMBL" id="JACVVK020000020">
    <property type="protein sequence ID" value="KAK7503432.1"/>
    <property type="molecule type" value="Genomic_DNA"/>
</dbReference>
<feature type="compositionally biased region" description="Basic and acidic residues" evidence="1">
    <location>
        <begin position="211"/>
        <end position="233"/>
    </location>
</feature>
<keyword evidence="2" id="KW-0812">Transmembrane</keyword>
<dbReference type="Gene3D" id="3.80.10.10">
    <property type="entry name" value="Ribonuclease Inhibitor"/>
    <property type="match status" value="1"/>
</dbReference>
<evidence type="ECO:0000313" key="5">
    <source>
        <dbReference type="Proteomes" id="UP001519460"/>
    </source>
</evidence>
<comment type="caution">
    <text evidence="4">The sequence shown here is derived from an EMBL/GenBank/DDBJ whole genome shotgun (WGS) entry which is preliminary data.</text>
</comment>
<feature type="transmembrane region" description="Helical" evidence="2">
    <location>
        <begin position="178"/>
        <end position="201"/>
    </location>
</feature>
<dbReference type="SUPFAM" id="SSF52058">
    <property type="entry name" value="L domain-like"/>
    <property type="match status" value="1"/>
</dbReference>
<feature type="signal peptide" evidence="3">
    <location>
        <begin position="1"/>
        <end position="23"/>
    </location>
</feature>
<gene>
    <name evidence="4" type="ORF">BaRGS_00005353</name>
</gene>
<keyword evidence="2" id="KW-0472">Membrane</keyword>
<accession>A0ABD0LVA0</accession>
<keyword evidence="5" id="KW-1185">Reference proteome</keyword>
<feature type="chain" id="PRO_5044745713" evidence="3">
    <location>
        <begin position="24"/>
        <end position="262"/>
    </location>
</feature>
<evidence type="ECO:0000313" key="4">
    <source>
        <dbReference type="EMBL" id="KAK7503432.1"/>
    </source>
</evidence>
<feature type="region of interest" description="Disordered" evidence="1">
    <location>
        <begin position="209"/>
        <end position="244"/>
    </location>
</feature>
<dbReference type="AlphaFoldDB" id="A0ABD0LVA0"/>
<organism evidence="4 5">
    <name type="scientific">Batillaria attramentaria</name>
    <dbReference type="NCBI Taxonomy" id="370345"/>
    <lineage>
        <taxon>Eukaryota</taxon>
        <taxon>Metazoa</taxon>
        <taxon>Spiralia</taxon>
        <taxon>Lophotrochozoa</taxon>
        <taxon>Mollusca</taxon>
        <taxon>Gastropoda</taxon>
        <taxon>Caenogastropoda</taxon>
        <taxon>Sorbeoconcha</taxon>
        <taxon>Cerithioidea</taxon>
        <taxon>Batillariidae</taxon>
        <taxon>Batillaria</taxon>
    </lineage>
</organism>
<evidence type="ECO:0000256" key="2">
    <source>
        <dbReference type="SAM" id="Phobius"/>
    </source>
</evidence>
<dbReference type="InterPro" id="IPR032675">
    <property type="entry name" value="LRR_dom_sf"/>
</dbReference>
<protein>
    <submittedName>
        <fullName evidence="4">Uncharacterized protein</fullName>
    </submittedName>
</protein>
<evidence type="ECO:0000256" key="3">
    <source>
        <dbReference type="SAM" id="SignalP"/>
    </source>
</evidence>
<keyword evidence="2" id="KW-1133">Transmembrane helix</keyword>
<name>A0ABD0LVA0_9CAEN</name>
<reference evidence="4 5" key="1">
    <citation type="journal article" date="2023" name="Sci. Data">
        <title>Genome assembly of the Korean intertidal mud-creeper Batillaria attramentaria.</title>
        <authorList>
            <person name="Patra A.K."/>
            <person name="Ho P.T."/>
            <person name="Jun S."/>
            <person name="Lee S.J."/>
            <person name="Kim Y."/>
            <person name="Won Y.J."/>
        </authorList>
    </citation>
    <scope>NUCLEOTIDE SEQUENCE [LARGE SCALE GENOMIC DNA]</scope>
    <source>
        <strain evidence="4">Wonlab-2016</strain>
    </source>
</reference>
<keyword evidence="3" id="KW-0732">Signal</keyword>
<evidence type="ECO:0000256" key="1">
    <source>
        <dbReference type="SAM" id="MobiDB-lite"/>
    </source>
</evidence>
<proteinExistence type="predicted"/>
<dbReference type="Proteomes" id="UP001519460">
    <property type="component" value="Unassembled WGS sequence"/>
</dbReference>
<sequence>MGTTALLMTFCVCVFVCPTPNQACPTGCTCTSSGDDAHCVGVCPSAIDDNAVTKLHLSNCHCGARIERSAFRHLTNLRELEIKSCGYTSIFDNAFADTQLTKLDLGGTVDWQCDCDSLWLAKFLAGSLGSVSPRCSLSTSDLKNSVAQLEATCPTSTTTTTESANNDDTASDDGINPVLIIGSVAGLSVVVWGAILAVCLIKKNKRTSRQVSHESSNEKSIDTADEQTFKQDHPNNPTGYYYDERPATMTTRRSDPAISLMF</sequence>